<dbReference type="NCBIfam" id="TIGR02532">
    <property type="entry name" value="IV_pilin_GFxxxE"/>
    <property type="match status" value="1"/>
</dbReference>
<evidence type="ECO:0000313" key="3">
    <source>
        <dbReference type="Proteomes" id="UP000178650"/>
    </source>
</evidence>
<dbReference type="InterPro" id="IPR045584">
    <property type="entry name" value="Pilin-like"/>
</dbReference>
<dbReference type="Proteomes" id="UP000178650">
    <property type="component" value="Unassembled WGS sequence"/>
</dbReference>
<gene>
    <name evidence="2" type="ORF">A2358_04300</name>
</gene>
<keyword evidence="1" id="KW-0472">Membrane</keyword>
<sequence>MKLSKGFTLIELIVVMAVFLFVIGTSITIFISIVSHQKRVLAEQQVLSQISYVKEHMSKALRVASIDYSGNCLNGNEGYSYLLTRYDQSLGLFKGIKFINQSEVDSAITNSGCQEFFLDVASPEDSTLVLWEKKGNDPSVPLTSKNLKINFIRFSINGSDGSADSSICHNDPPNKCGASNEDTVQPKVTILLNVKIPSDNQEQERTIQTTVSQRNLNK</sequence>
<comment type="caution">
    <text evidence="2">The sequence shown here is derived from an EMBL/GenBank/DDBJ whole genome shotgun (WGS) entry which is preliminary data.</text>
</comment>
<proteinExistence type="predicted"/>
<evidence type="ECO:0000256" key="1">
    <source>
        <dbReference type="SAM" id="Phobius"/>
    </source>
</evidence>
<keyword evidence="1" id="KW-1133">Transmembrane helix</keyword>
<keyword evidence="1" id="KW-0812">Transmembrane</keyword>
<organism evidence="2 3">
    <name type="scientific">Candidatus Staskawiczbacteria bacterium RIFOXYB1_FULL_37_44</name>
    <dbReference type="NCBI Taxonomy" id="1802223"/>
    <lineage>
        <taxon>Bacteria</taxon>
        <taxon>Candidatus Staskawicziibacteriota</taxon>
    </lineage>
</organism>
<name>A0A1G2IYP8_9BACT</name>
<dbReference type="AlphaFoldDB" id="A0A1G2IYP8"/>
<evidence type="ECO:0008006" key="4">
    <source>
        <dbReference type="Google" id="ProtNLM"/>
    </source>
</evidence>
<dbReference type="PROSITE" id="PS00409">
    <property type="entry name" value="PROKAR_NTER_METHYL"/>
    <property type="match status" value="1"/>
</dbReference>
<dbReference type="Pfam" id="PF07963">
    <property type="entry name" value="N_methyl"/>
    <property type="match status" value="1"/>
</dbReference>
<dbReference type="InterPro" id="IPR012902">
    <property type="entry name" value="N_methyl_site"/>
</dbReference>
<dbReference type="EMBL" id="MHPJ01000003">
    <property type="protein sequence ID" value="OGZ79471.1"/>
    <property type="molecule type" value="Genomic_DNA"/>
</dbReference>
<feature type="transmembrane region" description="Helical" evidence="1">
    <location>
        <begin position="12"/>
        <end position="34"/>
    </location>
</feature>
<evidence type="ECO:0000313" key="2">
    <source>
        <dbReference type="EMBL" id="OGZ79471.1"/>
    </source>
</evidence>
<dbReference type="SUPFAM" id="SSF54523">
    <property type="entry name" value="Pili subunits"/>
    <property type="match status" value="1"/>
</dbReference>
<dbReference type="STRING" id="1802223.A2358_04300"/>
<protein>
    <recommendedName>
        <fullName evidence="4">Prepilin-type N-terminal cleavage/methylation domain-containing protein</fullName>
    </recommendedName>
</protein>
<reference evidence="2 3" key="1">
    <citation type="journal article" date="2016" name="Nat. Commun.">
        <title>Thousands of microbial genomes shed light on interconnected biogeochemical processes in an aquifer system.</title>
        <authorList>
            <person name="Anantharaman K."/>
            <person name="Brown C.T."/>
            <person name="Hug L.A."/>
            <person name="Sharon I."/>
            <person name="Castelle C.J."/>
            <person name="Probst A.J."/>
            <person name="Thomas B.C."/>
            <person name="Singh A."/>
            <person name="Wilkins M.J."/>
            <person name="Karaoz U."/>
            <person name="Brodie E.L."/>
            <person name="Williams K.H."/>
            <person name="Hubbard S.S."/>
            <person name="Banfield J.F."/>
        </authorList>
    </citation>
    <scope>NUCLEOTIDE SEQUENCE [LARGE SCALE GENOMIC DNA]</scope>
</reference>
<accession>A0A1G2IYP8</accession>